<accession>A0A9N9IJG2</accession>
<evidence type="ECO:0000313" key="3">
    <source>
        <dbReference type="Proteomes" id="UP000789405"/>
    </source>
</evidence>
<gene>
    <name evidence="2" type="ORF">DERYTH_LOCUS15898</name>
</gene>
<name>A0A9N9IJG2_9GLOM</name>
<keyword evidence="3" id="KW-1185">Reference proteome</keyword>
<reference evidence="2" key="1">
    <citation type="submission" date="2021-06" db="EMBL/GenBank/DDBJ databases">
        <authorList>
            <person name="Kallberg Y."/>
            <person name="Tangrot J."/>
            <person name="Rosling A."/>
        </authorList>
    </citation>
    <scope>NUCLEOTIDE SEQUENCE</scope>
    <source>
        <strain evidence="2">MA453B</strain>
    </source>
</reference>
<feature type="non-terminal residue" evidence="2">
    <location>
        <position position="1"/>
    </location>
</feature>
<comment type="caution">
    <text evidence="2">The sequence shown here is derived from an EMBL/GenBank/DDBJ whole genome shotgun (WGS) entry which is preliminary data.</text>
</comment>
<organism evidence="2 3">
    <name type="scientific">Dentiscutata erythropus</name>
    <dbReference type="NCBI Taxonomy" id="1348616"/>
    <lineage>
        <taxon>Eukaryota</taxon>
        <taxon>Fungi</taxon>
        <taxon>Fungi incertae sedis</taxon>
        <taxon>Mucoromycota</taxon>
        <taxon>Glomeromycotina</taxon>
        <taxon>Glomeromycetes</taxon>
        <taxon>Diversisporales</taxon>
        <taxon>Gigasporaceae</taxon>
        <taxon>Dentiscutata</taxon>
    </lineage>
</organism>
<evidence type="ECO:0000313" key="2">
    <source>
        <dbReference type="EMBL" id="CAG8739789.1"/>
    </source>
</evidence>
<protein>
    <submittedName>
        <fullName evidence="2">20174_t:CDS:1</fullName>
    </submittedName>
</protein>
<sequence>VYSGTMDYYKPSNTNHKAHKEKRLEPQEEYNLRKHIKLSSMQVDEEVIEPVPTVKKLKIKRQPLVID</sequence>
<dbReference type="AlphaFoldDB" id="A0A9N9IJG2"/>
<dbReference type="Proteomes" id="UP000789405">
    <property type="component" value="Unassembled WGS sequence"/>
</dbReference>
<dbReference type="EMBL" id="CAJVPY010013312">
    <property type="protein sequence ID" value="CAG8739789.1"/>
    <property type="molecule type" value="Genomic_DNA"/>
</dbReference>
<evidence type="ECO:0000256" key="1">
    <source>
        <dbReference type="SAM" id="MobiDB-lite"/>
    </source>
</evidence>
<proteinExistence type="predicted"/>
<feature type="region of interest" description="Disordered" evidence="1">
    <location>
        <begin position="1"/>
        <end position="24"/>
    </location>
</feature>